<evidence type="ECO:0008006" key="9">
    <source>
        <dbReference type="Google" id="ProtNLM"/>
    </source>
</evidence>
<evidence type="ECO:0000313" key="8">
    <source>
        <dbReference type="Proteomes" id="UP001194746"/>
    </source>
</evidence>
<dbReference type="EMBL" id="VCAU01000030">
    <property type="protein sequence ID" value="KAF9889986.1"/>
    <property type="molecule type" value="Genomic_DNA"/>
</dbReference>
<evidence type="ECO:0000256" key="3">
    <source>
        <dbReference type="ARBA" id="ARBA00022723"/>
    </source>
</evidence>
<dbReference type="SUPFAM" id="SSF48264">
    <property type="entry name" value="Cytochrome P450"/>
    <property type="match status" value="1"/>
</dbReference>
<dbReference type="AlphaFoldDB" id="A0AAD4CNY7"/>
<comment type="similarity">
    <text evidence="1">Belongs to the cytochrome P450 family.</text>
</comment>
<name>A0AAD4CNY7_ASPNN</name>
<keyword evidence="6" id="KW-0503">Monooxygenase</keyword>
<reference evidence="7" key="1">
    <citation type="journal article" date="2019" name="Beilstein J. Org. Chem.">
        <title>Nanangenines: drimane sesquiterpenoids as the dominant metabolite cohort of a novel Australian fungus, Aspergillus nanangensis.</title>
        <authorList>
            <person name="Lacey H.J."/>
            <person name="Gilchrist C.L.M."/>
            <person name="Crombie A."/>
            <person name="Kalaitzis J.A."/>
            <person name="Vuong D."/>
            <person name="Rutledge P.J."/>
            <person name="Turner P."/>
            <person name="Pitt J.I."/>
            <person name="Lacey E."/>
            <person name="Chooi Y.H."/>
            <person name="Piggott A.M."/>
        </authorList>
    </citation>
    <scope>NUCLEOTIDE SEQUENCE</scope>
    <source>
        <strain evidence="7">MST-FP2251</strain>
    </source>
</reference>
<dbReference type="GO" id="GO:0005506">
    <property type="term" value="F:iron ion binding"/>
    <property type="evidence" value="ECO:0007669"/>
    <property type="project" value="InterPro"/>
</dbReference>
<evidence type="ECO:0000256" key="5">
    <source>
        <dbReference type="ARBA" id="ARBA00023004"/>
    </source>
</evidence>
<sequence length="349" mass="39608">MIISIALVFCSGWFLYTACRIARNCNIARPLGLPIIISAVSLNDPLWHFISLFIPQKYQHTLSIFFRLNIYEKYSWNFADKYTLHDKYGAILVLVTPHHVELIVADWQAATQILARSKDFGKPTQILKKLDNFGQSLASVEGAQWRRHRKFTAGSFDRAMDMDVWRESFTQAGQVLSSWSRAGSIDTTHSNIVEISLDILFKSCIGIVPRHDDSNTNKAAQVCRDMLTAFLQRASMPEKPWFLRYLTSSPDKERAKLAVRIFGHAVGSLLEDHAGGGPTQNGLLSSMARGFRNMQTQETALYLSKEEVQGNLFLFMFAGHETTANTLVYIIHLLAIFPEWQDWIGDEID</sequence>
<accession>A0AAD4CNY7</accession>
<keyword evidence="2" id="KW-0349">Heme</keyword>
<keyword evidence="5" id="KW-0408">Iron</keyword>
<dbReference type="Gene3D" id="1.10.630.10">
    <property type="entry name" value="Cytochrome P450"/>
    <property type="match status" value="1"/>
</dbReference>
<evidence type="ECO:0000256" key="4">
    <source>
        <dbReference type="ARBA" id="ARBA00023002"/>
    </source>
</evidence>
<evidence type="ECO:0000256" key="6">
    <source>
        <dbReference type="ARBA" id="ARBA00023033"/>
    </source>
</evidence>
<dbReference type="Proteomes" id="UP001194746">
    <property type="component" value="Unassembled WGS sequence"/>
</dbReference>
<gene>
    <name evidence="7" type="ORF">FE257_006666</name>
</gene>
<dbReference type="GO" id="GO:0020037">
    <property type="term" value="F:heme binding"/>
    <property type="evidence" value="ECO:0007669"/>
    <property type="project" value="InterPro"/>
</dbReference>
<dbReference type="PANTHER" id="PTHR24291:SF50">
    <property type="entry name" value="BIFUNCTIONAL ALBAFLAVENONE MONOOXYGENASE_TERPENE SYNTHASE"/>
    <property type="match status" value="1"/>
</dbReference>
<keyword evidence="8" id="KW-1185">Reference proteome</keyword>
<reference evidence="7" key="2">
    <citation type="submission" date="2020-02" db="EMBL/GenBank/DDBJ databases">
        <authorList>
            <person name="Gilchrist C.L.M."/>
            <person name="Chooi Y.-H."/>
        </authorList>
    </citation>
    <scope>NUCLEOTIDE SEQUENCE</scope>
    <source>
        <strain evidence="7">MST-FP2251</strain>
    </source>
</reference>
<dbReference type="PANTHER" id="PTHR24291">
    <property type="entry name" value="CYTOCHROME P450 FAMILY 4"/>
    <property type="match status" value="1"/>
</dbReference>
<evidence type="ECO:0000256" key="1">
    <source>
        <dbReference type="ARBA" id="ARBA00010617"/>
    </source>
</evidence>
<organism evidence="7 8">
    <name type="scientific">Aspergillus nanangensis</name>
    <dbReference type="NCBI Taxonomy" id="2582783"/>
    <lineage>
        <taxon>Eukaryota</taxon>
        <taxon>Fungi</taxon>
        <taxon>Dikarya</taxon>
        <taxon>Ascomycota</taxon>
        <taxon>Pezizomycotina</taxon>
        <taxon>Eurotiomycetes</taxon>
        <taxon>Eurotiomycetidae</taxon>
        <taxon>Eurotiales</taxon>
        <taxon>Aspergillaceae</taxon>
        <taxon>Aspergillus</taxon>
        <taxon>Aspergillus subgen. Circumdati</taxon>
    </lineage>
</organism>
<dbReference type="Pfam" id="PF00067">
    <property type="entry name" value="p450"/>
    <property type="match status" value="1"/>
</dbReference>
<comment type="caution">
    <text evidence="7">The sequence shown here is derived from an EMBL/GenBank/DDBJ whole genome shotgun (WGS) entry which is preliminary data.</text>
</comment>
<keyword evidence="3" id="KW-0479">Metal-binding</keyword>
<evidence type="ECO:0000256" key="2">
    <source>
        <dbReference type="ARBA" id="ARBA00022617"/>
    </source>
</evidence>
<dbReference type="GO" id="GO:0004497">
    <property type="term" value="F:monooxygenase activity"/>
    <property type="evidence" value="ECO:0007669"/>
    <property type="project" value="UniProtKB-KW"/>
</dbReference>
<dbReference type="InterPro" id="IPR036396">
    <property type="entry name" value="Cyt_P450_sf"/>
</dbReference>
<keyword evidence="4" id="KW-0560">Oxidoreductase</keyword>
<proteinExistence type="inferred from homology"/>
<dbReference type="InterPro" id="IPR001128">
    <property type="entry name" value="Cyt_P450"/>
</dbReference>
<protein>
    <recommendedName>
        <fullName evidence="9">Cytochrome P450</fullName>
    </recommendedName>
</protein>
<evidence type="ECO:0000313" key="7">
    <source>
        <dbReference type="EMBL" id="KAF9889986.1"/>
    </source>
</evidence>
<dbReference type="InterPro" id="IPR050196">
    <property type="entry name" value="Cytochrome_P450_Monoox"/>
</dbReference>
<dbReference type="GO" id="GO:0016705">
    <property type="term" value="F:oxidoreductase activity, acting on paired donors, with incorporation or reduction of molecular oxygen"/>
    <property type="evidence" value="ECO:0007669"/>
    <property type="project" value="InterPro"/>
</dbReference>